<sequence>MWKENGTFPNLMPTCLCLFVCLCCFVLCLWNESLKFANLNPTHSMSASYGYGSDYYSVATIVVNFYSK</sequence>
<name>A0A182XTM6_ANOQN</name>
<reference evidence="1" key="1">
    <citation type="submission" date="2020-05" db="UniProtKB">
        <authorList>
            <consortium name="EnsemblMetazoa"/>
        </authorList>
    </citation>
    <scope>IDENTIFICATION</scope>
    <source>
        <strain evidence="1">SANGQUA</strain>
    </source>
</reference>
<proteinExistence type="predicted"/>
<keyword evidence="2" id="KW-1185">Reference proteome</keyword>
<dbReference type="AlphaFoldDB" id="A0A182XTM6"/>
<dbReference type="EnsemblMetazoa" id="AQUA015162-RA">
    <property type="protein sequence ID" value="AQUA015162-PA"/>
    <property type="gene ID" value="AQUA015162"/>
</dbReference>
<accession>A0A182XTM6</accession>
<organism evidence="1 2">
    <name type="scientific">Anopheles quadriannulatus</name>
    <name type="common">Mosquito</name>
    <dbReference type="NCBI Taxonomy" id="34691"/>
    <lineage>
        <taxon>Eukaryota</taxon>
        <taxon>Metazoa</taxon>
        <taxon>Ecdysozoa</taxon>
        <taxon>Arthropoda</taxon>
        <taxon>Hexapoda</taxon>
        <taxon>Insecta</taxon>
        <taxon>Pterygota</taxon>
        <taxon>Neoptera</taxon>
        <taxon>Endopterygota</taxon>
        <taxon>Diptera</taxon>
        <taxon>Nematocera</taxon>
        <taxon>Culicoidea</taxon>
        <taxon>Culicidae</taxon>
        <taxon>Anophelinae</taxon>
        <taxon>Anopheles</taxon>
    </lineage>
</organism>
<dbReference type="Proteomes" id="UP000076407">
    <property type="component" value="Unassembled WGS sequence"/>
</dbReference>
<evidence type="ECO:0000313" key="1">
    <source>
        <dbReference type="EnsemblMetazoa" id="AQUA015162-PA"/>
    </source>
</evidence>
<protein>
    <submittedName>
        <fullName evidence="1">Uncharacterized protein</fullName>
    </submittedName>
</protein>
<evidence type="ECO:0000313" key="2">
    <source>
        <dbReference type="Proteomes" id="UP000076407"/>
    </source>
</evidence>